<dbReference type="AlphaFoldDB" id="A0A1Y3UFJ1"/>
<dbReference type="eggNOG" id="COG2190">
    <property type="taxonomic scope" value="Bacteria"/>
</dbReference>
<keyword evidence="5" id="KW-0598">Phosphotransferase system</keyword>
<evidence type="ECO:0000259" key="7">
    <source>
        <dbReference type="PROSITE" id="PS51093"/>
    </source>
</evidence>
<dbReference type="GO" id="GO:0016301">
    <property type="term" value="F:kinase activity"/>
    <property type="evidence" value="ECO:0007669"/>
    <property type="project" value="UniProtKB-KW"/>
</dbReference>
<evidence type="ECO:0000256" key="2">
    <source>
        <dbReference type="ARBA" id="ARBA00022448"/>
    </source>
</evidence>
<gene>
    <name evidence="8" type="ORF">B5G21_02485</name>
</gene>
<comment type="caution">
    <text evidence="8">The sequence shown here is derived from an EMBL/GenBank/DDBJ whole genome shotgun (WGS) entry which is preliminary data.</text>
</comment>
<dbReference type="FunFam" id="2.70.70.10:FF:000001">
    <property type="entry name" value="PTS system glucose-specific IIA component"/>
    <property type="match status" value="1"/>
</dbReference>
<dbReference type="Proteomes" id="UP000196560">
    <property type="component" value="Unassembled WGS sequence"/>
</dbReference>
<dbReference type="RefSeq" id="WP_087185889.1">
    <property type="nucleotide sequence ID" value="NZ_NFHO01000002.1"/>
</dbReference>
<sequence length="179" mass="18200">MGLFDKFKKAVSAEPSAPATPAAITAQASDFALCAPVSGKAVKMADVPDPVFSGEVLGKGCAIWPENDVVYAPVSGEVTVTMGHAVGLKSDSGVEVLVHVGVDTVDMKGRGFTGYVKQGDHVSAGDPMIKIDRSEIAAAGHPDCVVLAVSNTAEYASVTMTAEADTHVDAGAAVVEVAK</sequence>
<dbReference type="PANTHER" id="PTHR45008">
    <property type="entry name" value="PTS SYSTEM GLUCOSE-SPECIFIC EIIA COMPONENT"/>
    <property type="match status" value="1"/>
</dbReference>
<evidence type="ECO:0000256" key="4">
    <source>
        <dbReference type="ARBA" id="ARBA00022679"/>
    </source>
</evidence>
<protein>
    <submittedName>
        <fullName evidence="8">Glc family PTS transporter subunit IIA</fullName>
    </submittedName>
</protein>
<keyword evidence="3" id="KW-0762">Sugar transport</keyword>
<keyword evidence="2" id="KW-0813">Transport</keyword>
<evidence type="ECO:0000256" key="1">
    <source>
        <dbReference type="ARBA" id="ARBA00004496"/>
    </source>
</evidence>
<dbReference type="PANTHER" id="PTHR45008:SF1">
    <property type="entry name" value="PTS SYSTEM GLUCOSE-SPECIFIC EIIA COMPONENT"/>
    <property type="match status" value="1"/>
</dbReference>
<dbReference type="Pfam" id="PF00358">
    <property type="entry name" value="PTS_EIIA_1"/>
    <property type="match status" value="1"/>
</dbReference>
<dbReference type="PROSITE" id="PS00371">
    <property type="entry name" value="PTS_EIIA_TYPE_1_HIS"/>
    <property type="match status" value="1"/>
</dbReference>
<comment type="subcellular location">
    <subcellularLocation>
        <location evidence="1">Cytoplasm</location>
    </subcellularLocation>
</comment>
<keyword evidence="6" id="KW-0418">Kinase</keyword>
<dbReference type="GO" id="GO:0009401">
    <property type="term" value="P:phosphoenolpyruvate-dependent sugar phosphotransferase system"/>
    <property type="evidence" value="ECO:0007669"/>
    <property type="project" value="UniProtKB-KW"/>
</dbReference>
<evidence type="ECO:0000313" key="9">
    <source>
        <dbReference type="Proteomes" id="UP000196560"/>
    </source>
</evidence>
<dbReference type="NCBIfam" id="TIGR00830">
    <property type="entry name" value="PTBA"/>
    <property type="match status" value="1"/>
</dbReference>
<evidence type="ECO:0000256" key="3">
    <source>
        <dbReference type="ARBA" id="ARBA00022597"/>
    </source>
</evidence>
<dbReference type="InterPro" id="IPR011055">
    <property type="entry name" value="Dup_hybrid_motif"/>
</dbReference>
<evidence type="ECO:0000256" key="6">
    <source>
        <dbReference type="ARBA" id="ARBA00022777"/>
    </source>
</evidence>
<dbReference type="EMBL" id="NFHO01000002">
    <property type="protein sequence ID" value="OUN44150.1"/>
    <property type="molecule type" value="Genomic_DNA"/>
</dbReference>
<keyword evidence="9" id="KW-1185">Reference proteome</keyword>
<evidence type="ECO:0000313" key="8">
    <source>
        <dbReference type="EMBL" id="OUN44150.1"/>
    </source>
</evidence>
<dbReference type="SUPFAM" id="SSF51261">
    <property type="entry name" value="Duplicated hybrid motif"/>
    <property type="match status" value="1"/>
</dbReference>
<dbReference type="STRING" id="1118060.GCA_000311845_01637"/>
<dbReference type="PROSITE" id="PS51093">
    <property type="entry name" value="PTS_EIIA_TYPE_1"/>
    <property type="match status" value="1"/>
</dbReference>
<dbReference type="InterPro" id="IPR001127">
    <property type="entry name" value="PTS_EIIA_1_perm"/>
</dbReference>
<dbReference type="Gene3D" id="2.70.70.10">
    <property type="entry name" value="Glucose Permease (Domain IIA)"/>
    <property type="match status" value="1"/>
</dbReference>
<accession>A0A1Y3UFJ1</accession>
<evidence type="ECO:0000256" key="5">
    <source>
        <dbReference type="ARBA" id="ARBA00022683"/>
    </source>
</evidence>
<organism evidence="8 9">
    <name type="scientific">Enorma massiliensis</name>
    <dbReference type="NCBI Taxonomy" id="1472761"/>
    <lineage>
        <taxon>Bacteria</taxon>
        <taxon>Bacillati</taxon>
        <taxon>Actinomycetota</taxon>
        <taxon>Coriobacteriia</taxon>
        <taxon>Coriobacteriales</taxon>
        <taxon>Coriobacteriaceae</taxon>
        <taxon>Enorma</taxon>
    </lineage>
</organism>
<keyword evidence="4" id="KW-0808">Transferase</keyword>
<feature type="domain" description="PTS EIIA type-1" evidence="7">
    <location>
        <begin position="49"/>
        <end position="151"/>
    </location>
</feature>
<name>A0A1Y3UFJ1_9ACTN</name>
<proteinExistence type="predicted"/>
<dbReference type="InterPro" id="IPR050890">
    <property type="entry name" value="PTS_EIIA_component"/>
</dbReference>
<dbReference type="GO" id="GO:0005737">
    <property type="term" value="C:cytoplasm"/>
    <property type="evidence" value="ECO:0007669"/>
    <property type="project" value="UniProtKB-SubCell"/>
</dbReference>
<reference evidence="9" key="1">
    <citation type="submission" date="2017-04" db="EMBL/GenBank/DDBJ databases">
        <title>Function of individual gut microbiota members based on whole genome sequencing of pure cultures obtained from chicken caecum.</title>
        <authorList>
            <person name="Medvecky M."/>
            <person name="Cejkova D."/>
            <person name="Polansky O."/>
            <person name="Karasova D."/>
            <person name="Kubasova T."/>
            <person name="Cizek A."/>
            <person name="Rychlik I."/>
        </authorList>
    </citation>
    <scope>NUCLEOTIDE SEQUENCE [LARGE SCALE GENOMIC DNA]</scope>
    <source>
        <strain evidence="9">An70</strain>
    </source>
</reference>